<proteinExistence type="predicted"/>
<gene>
    <name evidence="1" type="ORF">HGG74_07170</name>
</gene>
<evidence type="ECO:0000313" key="2">
    <source>
        <dbReference type="Proteomes" id="UP000544090"/>
    </source>
</evidence>
<dbReference type="EMBL" id="JAAZSQ010000005">
    <property type="protein sequence ID" value="NKX54330.1"/>
    <property type="molecule type" value="Genomic_DNA"/>
</dbReference>
<protein>
    <submittedName>
        <fullName evidence="1">Uncharacterized protein</fullName>
    </submittedName>
</protein>
<dbReference type="AlphaFoldDB" id="A0A7X6HD49"/>
<evidence type="ECO:0000313" key="1">
    <source>
        <dbReference type="EMBL" id="NKX54330.1"/>
    </source>
</evidence>
<accession>A0A7X6HD49</accession>
<sequence length="46" mass="5155">MAERPKSLLIPFLAAAVVAGFARMVAEKIKRDRELRRPGPKHPQDS</sequence>
<comment type="caution">
    <text evidence="1">The sequence shown here is derived from an EMBL/GenBank/DDBJ whole genome shotgun (WGS) entry which is preliminary data.</text>
</comment>
<organism evidence="1 2">
    <name type="scientific">Arthrobacter mobilis</name>
    <dbReference type="NCBI Taxonomy" id="2724944"/>
    <lineage>
        <taxon>Bacteria</taxon>
        <taxon>Bacillati</taxon>
        <taxon>Actinomycetota</taxon>
        <taxon>Actinomycetes</taxon>
        <taxon>Micrococcales</taxon>
        <taxon>Micrococcaceae</taxon>
        <taxon>Arthrobacter</taxon>
    </lineage>
</organism>
<dbReference type="Proteomes" id="UP000544090">
    <property type="component" value="Unassembled WGS sequence"/>
</dbReference>
<dbReference type="RefSeq" id="WP_168485682.1">
    <property type="nucleotide sequence ID" value="NZ_JAAZSQ010000005.1"/>
</dbReference>
<name>A0A7X6HD49_9MICC</name>
<reference evidence="1 2" key="1">
    <citation type="submission" date="2020-04" db="EMBL/GenBank/DDBJ databases">
        <title>Arthrobacter sp. nov.</title>
        <authorList>
            <person name="Liu S."/>
        </authorList>
    </citation>
    <scope>NUCLEOTIDE SEQUENCE [LARGE SCALE GENOMIC DNA]</scope>
    <source>
        <strain evidence="1 2">E918</strain>
    </source>
</reference>
<keyword evidence="2" id="KW-1185">Reference proteome</keyword>